<dbReference type="Gene3D" id="3.30.420.40">
    <property type="match status" value="2"/>
</dbReference>
<keyword evidence="5 9" id="KW-0547">Nucleotide-binding</keyword>
<dbReference type="PANTHER" id="PTHR21060">
    <property type="entry name" value="ACETATE KINASE"/>
    <property type="match status" value="1"/>
</dbReference>
<dbReference type="eggNOG" id="COG3426">
    <property type="taxonomic scope" value="Bacteria"/>
</dbReference>
<evidence type="ECO:0000256" key="2">
    <source>
        <dbReference type="ARBA" id="ARBA00008748"/>
    </source>
</evidence>
<dbReference type="InterPro" id="IPR043129">
    <property type="entry name" value="ATPase_NBD"/>
</dbReference>
<reference evidence="11 12" key="1">
    <citation type="journal article" date="2011" name="EMBO J.">
        <title>Structural diversity of bacterial flagellar motors.</title>
        <authorList>
            <person name="Chen S."/>
            <person name="Beeby M."/>
            <person name="Murphy G.E."/>
            <person name="Leadbetter J.R."/>
            <person name="Hendrixson D.R."/>
            <person name="Briegel A."/>
            <person name="Li Z."/>
            <person name="Shi J."/>
            <person name="Tocheva E.I."/>
            <person name="Muller A."/>
            <person name="Dobro M.J."/>
            <person name="Jensen G.J."/>
        </authorList>
    </citation>
    <scope>NUCLEOTIDE SEQUENCE [LARGE SCALE GENOMIC DNA]</scope>
    <source>
        <strain evidence="11 12">DSM 6540</strain>
    </source>
</reference>
<keyword evidence="7 9" id="KW-0067">ATP-binding</keyword>
<dbReference type="EC" id="2.7.2.7" evidence="9"/>
<dbReference type="GO" id="GO:0006083">
    <property type="term" value="P:acetate metabolic process"/>
    <property type="evidence" value="ECO:0007669"/>
    <property type="project" value="TreeGrafter"/>
</dbReference>
<dbReference type="PIRSF" id="PIRSF036458">
    <property type="entry name" value="Butyrate_kin"/>
    <property type="match status" value="1"/>
</dbReference>
<comment type="catalytic activity">
    <reaction evidence="8 9">
        <text>butanoate + ATP = butanoyl phosphate + ADP</text>
        <dbReference type="Rhea" id="RHEA:13585"/>
        <dbReference type="ChEBI" id="CHEBI:17968"/>
        <dbReference type="ChEBI" id="CHEBI:30616"/>
        <dbReference type="ChEBI" id="CHEBI:58079"/>
        <dbReference type="ChEBI" id="CHEBI:456216"/>
        <dbReference type="EC" id="2.7.2.7"/>
    </reaction>
</comment>
<keyword evidence="4 9" id="KW-0808">Transferase</keyword>
<dbReference type="SUPFAM" id="SSF53067">
    <property type="entry name" value="Actin-like ATPase domain"/>
    <property type="match status" value="2"/>
</dbReference>
<dbReference type="InterPro" id="IPR023865">
    <property type="entry name" value="Aliphatic_acid_kinase_CS"/>
</dbReference>
<evidence type="ECO:0000256" key="5">
    <source>
        <dbReference type="ARBA" id="ARBA00022741"/>
    </source>
</evidence>
<name>F7NP82_9FIRM</name>
<dbReference type="OrthoDB" id="9771859at2"/>
<evidence type="ECO:0000313" key="11">
    <source>
        <dbReference type="EMBL" id="EGO62205.1"/>
    </source>
</evidence>
<keyword evidence="12" id="KW-1185">Reference proteome</keyword>
<dbReference type="PROSITE" id="PS01075">
    <property type="entry name" value="ACETATE_KINASE_1"/>
    <property type="match status" value="1"/>
</dbReference>
<dbReference type="PROSITE" id="PS01076">
    <property type="entry name" value="ACETATE_KINASE_2"/>
    <property type="match status" value="1"/>
</dbReference>
<dbReference type="EMBL" id="AFGF01000240">
    <property type="protein sequence ID" value="EGO62205.1"/>
    <property type="molecule type" value="Genomic_DNA"/>
</dbReference>
<evidence type="ECO:0000256" key="6">
    <source>
        <dbReference type="ARBA" id="ARBA00022777"/>
    </source>
</evidence>
<dbReference type="PANTHER" id="PTHR21060:SF3">
    <property type="entry name" value="BUTYRATE KINASE 2-RELATED"/>
    <property type="match status" value="1"/>
</dbReference>
<comment type="caution">
    <text evidence="11">The sequence shown here is derived from an EMBL/GenBank/DDBJ whole genome shotgun (WGS) entry which is preliminary data.</text>
</comment>
<dbReference type="Proteomes" id="UP000003240">
    <property type="component" value="Unassembled WGS sequence"/>
</dbReference>
<evidence type="ECO:0000256" key="4">
    <source>
        <dbReference type="ARBA" id="ARBA00022679"/>
    </source>
</evidence>
<dbReference type="CDD" id="cd24011">
    <property type="entry name" value="ASKHA_NBD_BK"/>
    <property type="match status" value="1"/>
</dbReference>
<dbReference type="InterPro" id="IPR011245">
    <property type="entry name" value="Butyrate_kin"/>
</dbReference>
<evidence type="ECO:0000313" key="12">
    <source>
        <dbReference type="Proteomes" id="UP000003240"/>
    </source>
</evidence>
<evidence type="ECO:0000256" key="10">
    <source>
        <dbReference type="RuleBase" id="RU003835"/>
    </source>
</evidence>
<dbReference type="STRING" id="1009370.ALO_19627"/>
<dbReference type="PRINTS" id="PR00471">
    <property type="entry name" value="ACETATEKNASE"/>
</dbReference>
<dbReference type="NCBIfam" id="TIGR02707">
    <property type="entry name" value="butyr_kinase"/>
    <property type="match status" value="1"/>
</dbReference>
<keyword evidence="6 9" id="KW-0418">Kinase</keyword>
<comment type="similarity">
    <text evidence="2 9 10">Belongs to the acetokinase family.</text>
</comment>
<dbReference type="HAMAP" id="MF_00542">
    <property type="entry name" value="Butyrate_kinase"/>
    <property type="match status" value="1"/>
</dbReference>
<evidence type="ECO:0000256" key="3">
    <source>
        <dbReference type="ARBA" id="ARBA00022490"/>
    </source>
</evidence>
<sequence length="355" mass="38044">MGFMFLVINPGSTSTKVALYEDTKEVATESLSHSAAELEKFHGIMDQLEYRTEAVKRFLQAHNMVPARLSAIVGRGGLLRPIPGGTYQVNEKMLDDLKAGTYGLHASNLGAVIAAAIAKEANLPALVVDPVVVDELAPIARITGRPEAPKRSIFHALNQKAVAKRYAASIQRSYEDLNLIVAHLGGGISVGCHQHGQVVEVNNALDGDGPFSPERAGTVQVAAFVEYVVSNGLTKDKVAKLLAGRGGLVAHLGTQDAREIEKRIQAGDRHAALVYDAMIYQIARGIGAAAVPVRGKVDAILLTGGIAYSRYVTDQITSYVEFIAPVVVIPGENEMQALAEGAYRVMSNQEESRMY</sequence>
<dbReference type="RefSeq" id="WP_004099185.1">
    <property type="nucleotide sequence ID" value="NZ_AFGF01000240.1"/>
</dbReference>
<evidence type="ECO:0000256" key="7">
    <source>
        <dbReference type="ARBA" id="ARBA00022840"/>
    </source>
</evidence>
<proteinExistence type="inferred from homology"/>
<evidence type="ECO:0000256" key="8">
    <source>
        <dbReference type="ARBA" id="ARBA00048596"/>
    </source>
</evidence>
<dbReference type="InterPro" id="IPR000890">
    <property type="entry name" value="Aliphatic_acid_kin_short-chain"/>
</dbReference>
<protein>
    <recommendedName>
        <fullName evidence="9">Probable butyrate kinase</fullName>
        <shortName evidence="9">BK</shortName>
        <ecNumber evidence="9">2.7.2.7</ecNumber>
    </recommendedName>
    <alternativeName>
        <fullName evidence="9">Branched-chain carboxylic acid kinase</fullName>
    </alternativeName>
</protein>
<dbReference type="NCBIfam" id="NF002834">
    <property type="entry name" value="PRK03011.1-5"/>
    <property type="match status" value="1"/>
</dbReference>
<keyword evidence="3 9" id="KW-0963">Cytoplasm</keyword>
<dbReference type="GO" id="GO:0005524">
    <property type="term" value="F:ATP binding"/>
    <property type="evidence" value="ECO:0007669"/>
    <property type="project" value="UniProtKB-KW"/>
</dbReference>
<comment type="subcellular location">
    <subcellularLocation>
        <location evidence="1 9">Cytoplasm</location>
    </subcellularLocation>
</comment>
<evidence type="ECO:0000256" key="1">
    <source>
        <dbReference type="ARBA" id="ARBA00004496"/>
    </source>
</evidence>
<accession>F7NP82</accession>
<evidence type="ECO:0000256" key="9">
    <source>
        <dbReference type="HAMAP-Rule" id="MF_00542"/>
    </source>
</evidence>
<dbReference type="AlphaFoldDB" id="F7NP82"/>
<dbReference type="GO" id="GO:0008776">
    <property type="term" value="F:acetate kinase activity"/>
    <property type="evidence" value="ECO:0007669"/>
    <property type="project" value="TreeGrafter"/>
</dbReference>
<dbReference type="Pfam" id="PF00871">
    <property type="entry name" value="Acetate_kinase"/>
    <property type="match status" value="1"/>
</dbReference>
<gene>
    <name evidence="9" type="primary">buk</name>
    <name evidence="11" type="ORF">ALO_19627</name>
</gene>
<organism evidence="11 12">
    <name type="scientific">Acetonema longum DSM 6540</name>
    <dbReference type="NCBI Taxonomy" id="1009370"/>
    <lineage>
        <taxon>Bacteria</taxon>
        <taxon>Bacillati</taxon>
        <taxon>Bacillota</taxon>
        <taxon>Negativicutes</taxon>
        <taxon>Acetonemataceae</taxon>
        <taxon>Acetonema</taxon>
    </lineage>
</organism>
<dbReference type="GO" id="GO:0047761">
    <property type="term" value="F:butyrate kinase activity"/>
    <property type="evidence" value="ECO:0007669"/>
    <property type="project" value="UniProtKB-UniRule"/>
</dbReference>
<dbReference type="GO" id="GO:0005737">
    <property type="term" value="C:cytoplasm"/>
    <property type="evidence" value="ECO:0007669"/>
    <property type="project" value="UniProtKB-SubCell"/>
</dbReference>